<dbReference type="InterPro" id="IPR006600">
    <property type="entry name" value="HTH_CenpB_DNA-bd_dom"/>
</dbReference>
<dbReference type="Pfam" id="PF03221">
    <property type="entry name" value="HTH_Tnp_Tc5"/>
    <property type="match status" value="1"/>
</dbReference>
<feature type="domain" description="HTH CENPB-type" evidence="2">
    <location>
        <begin position="40"/>
        <end position="111"/>
    </location>
</feature>
<accession>A0A674MXK6</accession>
<dbReference type="Pfam" id="PF09607">
    <property type="entry name" value="BrkDBD"/>
    <property type="match status" value="1"/>
</dbReference>
<dbReference type="Gene3D" id="1.10.10.60">
    <property type="entry name" value="Homeodomain-like"/>
    <property type="match status" value="2"/>
</dbReference>
<dbReference type="InterPro" id="IPR018586">
    <property type="entry name" value="Brinker_DNA-bd"/>
</dbReference>
<organism evidence="3 4">
    <name type="scientific">Takifugu rubripes</name>
    <name type="common">Japanese pufferfish</name>
    <name type="synonym">Fugu rubripes</name>
    <dbReference type="NCBI Taxonomy" id="31033"/>
    <lineage>
        <taxon>Eukaryota</taxon>
        <taxon>Metazoa</taxon>
        <taxon>Chordata</taxon>
        <taxon>Craniata</taxon>
        <taxon>Vertebrata</taxon>
        <taxon>Euteleostomi</taxon>
        <taxon>Actinopterygii</taxon>
        <taxon>Neopterygii</taxon>
        <taxon>Teleostei</taxon>
        <taxon>Neoteleostei</taxon>
        <taxon>Acanthomorphata</taxon>
        <taxon>Eupercaria</taxon>
        <taxon>Tetraodontiformes</taxon>
        <taxon>Tetradontoidea</taxon>
        <taxon>Tetraodontidae</taxon>
        <taxon>Takifugu</taxon>
    </lineage>
</organism>
<sequence length="195" mass="22691">EYATGNGNRAAANHFNVNESMVRKWRKQESELRQVRKTKLSFRGNKARWPELEDRVEQWVVEQRTTGRGVSTVTIRQKAKAIAAEMDIEHFQGGPSWCFRFMRRRHLSIRARTTRKSRTERWMMEGKHSFTKTMRQWRASYATICGWIVDAWAMIPSSCIVRTFTKAGINADAEPVGESDSDDEEEFGMLDIEIV</sequence>
<protein>
    <recommendedName>
        <fullName evidence="2">HTH CENPB-type domain-containing protein</fullName>
    </recommendedName>
</protein>
<evidence type="ECO:0000259" key="2">
    <source>
        <dbReference type="PROSITE" id="PS51253"/>
    </source>
</evidence>
<dbReference type="PROSITE" id="PS51253">
    <property type="entry name" value="HTH_CENPB"/>
    <property type="match status" value="1"/>
</dbReference>
<reference evidence="3" key="2">
    <citation type="submission" date="2025-08" db="UniProtKB">
        <authorList>
            <consortium name="Ensembl"/>
        </authorList>
    </citation>
    <scope>IDENTIFICATION</scope>
</reference>
<evidence type="ECO:0000313" key="4">
    <source>
        <dbReference type="Proteomes" id="UP000005226"/>
    </source>
</evidence>
<dbReference type="GeneTree" id="ENSGT00940000163759"/>
<name>A0A674MXK6_TAKRU</name>
<dbReference type="Proteomes" id="UP000005226">
    <property type="component" value="Chromosome 7"/>
</dbReference>
<dbReference type="SUPFAM" id="SSF46689">
    <property type="entry name" value="Homeodomain-like"/>
    <property type="match status" value="1"/>
</dbReference>
<dbReference type="SMART" id="SM00674">
    <property type="entry name" value="CENPB"/>
    <property type="match status" value="1"/>
</dbReference>
<reference evidence="3" key="3">
    <citation type="submission" date="2025-09" db="UniProtKB">
        <authorList>
            <consortium name="Ensembl"/>
        </authorList>
    </citation>
    <scope>IDENTIFICATION</scope>
</reference>
<evidence type="ECO:0000256" key="1">
    <source>
        <dbReference type="ARBA" id="ARBA00023125"/>
    </source>
</evidence>
<reference evidence="3 4" key="1">
    <citation type="journal article" date="2011" name="Genome Biol. Evol.">
        <title>Integration of the genetic map and genome assembly of fugu facilitates insights into distinct features of genome evolution in teleosts and mammals.</title>
        <authorList>
            <person name="Kai W."/>
            <person name="Kikuchi K."/>
            <person name="Tohari S."/>
            <person name="Chew A.K."/>
            <person name="Tay A."/>
            <person name="Fujiwara A."/>
            <person name="Hosoya S."/>
            <person name="Suetake H."/>
            <person name="Naruse K."/>
            <person name="Brenner S."/>
            <person name="Suzuki Y."/>
            <person name="Venkatesh B."/>
        </authorList>
    </citation>
    <scope>NUCLEOTIDE SEQUENCE [LARGE SCALE GENOMIC DNA]</scope>
</reference>
<proteinExistence type="predicted"/>
<dbReference type="Ensembl" id="ENSTRUT00000077628.1">
    <property type="protein sequence ID" value="ENSTRUP00000065728.1"/>
    <property type="gene ID" value="ENSTRUG00000033190.1"/>
</dbReference>
<evidence type="ECO:0000313" key="3">
    <source>
        <dbReference type="Ensembl" id="ENSTRUP00000065728.1"/>
    </source>
</evidence>
<dbReference type="InterPro" id="IPR009057">
    <property type="entry name" value="Homeodomain-like_sf"/>
</dbReference>
<dbReference type="InParanoid" id="A0A674MXK6"/>
<dbReference type="AlphaFoldDB" id="A0A674MXK6"/>
<dbReference type="GO" id="GO:0003677">
    <property type="term" value="F:DNA binding"/>
    <property type="evidence" value="ECO:0007669"/>
    <property type="project" value="UniProtKB-KW"/>
</dbReference>
<keyword evidence="1" id="KW-0238">DNA-binding</keyword>
<keyword evidence="4" id="KW-1185">Reference proteome</keyword>